<dbReference type="EMBL" id="BPLQ01014696">
    <property type="protein sequence ID" value="GIY82222.1"/>
    <property type="molecule type" value="Genomic_DNA"/>
</dbReference>
<accession>A0AAV4WHJ0</accession>
<protein>
    <submittedName>
        <fullName evidence="1">Uncharacterized protein</fullName>
    </submittedName>
</protein>
<name>A0AAV4WHJ0_9ARAC</name>
<proteinExistence type="predicted"/>
<comment type="caution">
    <text evidence="1">The sequence shown here is derived from an EMBL/GenBank/DDBJ whole genome shotgun (WGS) entry which is preliminary data.</text>
</comment>
<organism evidence="1 2">
    <name type="scientific">Caerostris darwini</name>
    <dbReference type="NCBI Taxonomy" id="1538125"/>
    <lineage>
        <taxon>Eukaryota</taxon>
        <taxon>Metazoa</taxon>
        <taxon>Ecdysozoa</taxon>
        <taxon>Arthropoda</taxon>
        <taxon>Chelicerata</taxon>
        <taxon>Arachnida</taxon>
        <taxon>Araneae</taxon>
        <taxon>Araneomorphae</taxon>
        <taxon>Entelegynae</taxon>
        <taxon>Araneoidea</taxon>
        <taxon>Araneidae</taxon>
        <taxon>Caerostris</taxon>
    </lineage>
</organism>
<evidence type="ECO:0000313" key="2">
    <source>
        <dbReference type="Proteomes" id="UP001054837"/>
    </source>
</evidence>
<dbReference type="AlphaFoldDB" id="A0AAV4WHJ0"/>
<keyword evidence="2" id="KW-1185">Reference proteome</keyword>
<sequence length="108" mass="12962">MKYKYFFLLPADHDDEVRNRFEPREATRKRKLRFINHFAREKGKLPFQEKSEHSWKRDEESEWGAKLSNITPEGKRPPQFNLGMRLNKELLLPHVLIRSVSLPAYSTH</sequence>
<dbReference type="Proteomes" id="UP001054837">
    <property type="component" value="Unassembled WGS sequence"/>
</dbReference>
<evidence type="ECO:0000313" key="1">
    <source>
        <dbReference type="EMBL" id="GIY82222.1"/>
    </source>
</evidence>
<reference evidence="1 2" key="1">
    <citation type="submission" date="2021-06" db="EMBL/GenBank/DDBJ databases">
        <title>Caerostris darwini draft genome.</title>
        <authorList>
            <person name="Kono N."/>
            <person name="Arakawa K."/>
        </authorList>
    </citation>
    <scope>NUCLEOTIDE SEQUENCE [LARGE SCALE GENOMIC DNA]</scope>
</reference>
<gene>
    <name evidence="1" type="ORF">CDAR_252441</name>
</gene>